<evidence type="ECO:0000313" key="2">
    <source>
        <dbReference type="EMBL" id="GFY42178.1"/>
    </source>
</evidence>
<dbReference type="EMBL" id="BMAV01002935">
    <property type="protein sequence ID" value="GFY42178.1"/>
    <property type="molecule type" value="Genomic_DNA"/>
</dbReference>
<comment type="caution">
    <text evidence="2">The sequence shown here is derived from an EMBL/GenBank/DDBJ whole genome shotgun (WGS) entry which is preliminary data.</text>
</comment>
<accession>A0A8X6WVM5</accession>
<dbReference type="Proteomes" id="UP000886998">
    <property type="component" value="Unassembled WGS sequence"/>
</dbReference>
<name>A0A8X6WVM5_9ARAC</name>
<keyword evidence="3" id="KW-1185">Reference proteome</keyword>
<evidence type="ECO:0000256" key="1">
    <source>
        <dbReference type="SAM" id="Phobius"/>
    </source>
</evidence>
<keyword evidence="1" id="KW-0472">Membrane</keyword>
<reference evidence="2" key="1">
    <citation type="submission" date="2020-08" db="EMBL/GenBank/DDBJ databases">
        <title>Multicomponent nature underlies the extraordinary mechanical properties of spider dragline silk.</title>
        <authorList>
            <person name="Kono N."/>
            <person name="Nakamura H."/>
            <person name="Mori M."/>
            <person name="Yoshida Y."/>
            <person name="Ohtoshi R."/>
            <person name="Malay A.D."/>
            <person name="Moran D.A.P."/>
            <person name="Tomita M."/>
            <person name="Numata K."/>
            <person name="Arakawa K."/>
        </authorList>
    </citation>
    <scope>NUCLEOTIDE SEQUENCE</scope>
</reference>
<keyword evidence="1" id="KW-1133">Transmembrane helix</keyword>
<keyword evidence="1" id="KW-0812">Transmembrane</keyword>
<proteinExistence type="predicted"/>
<protein>
    <submittedName>
        <fullName evidence="2">Uncharacterized protein</fullName>
    </submittedName>
</protein>
<dbReference type="AlphaFoldDB" id="A0A8X6WVM5"/>
<sequence>VFSSVHFASHDDASSPLCPLAAEKMVFFSICLFLLRTSLDSTFLVLFSFLITQGRRRSCTSPLTPQLLEFSAFLHGRAFYLFSFSLCFTRPFTIRPVCLHITLTPVSWV</sequence>
<organism evidence="2 3">
    <name type="scientific">Trichonephila inaurata madagascariensis</name>
    <dbReference type="NCBI Taxonomy" id="2747483"/>
    <lineage>
        <taxon>Eukaryota</taxon>
        <taxon>Metazoa</taxon>
        <taxon>Ecdysozoa</taxon>
        <taxon>Arthropoda</taxon>
        <taxon>Chelicerata</taxon>
        <taxon>Arachnida</taxon>
        <taxon>Araneae</taxon>
        <taxon>Araneomorphae</taxon>
        <taxon>Entelegynae</taxon>
        <taxon>Araneoidea</taxon>
        <taxon>Nephilidae</taxon>
        <taxon>Trichonephila</taxon>
        <taxon>Trichonephila inaurata</taxon>
    </lineage>
</organism>
<evidence type="ECO:0000313" key="3">
    <source>
        <dbReference type="Proteomes" id="UP000886998"/>
    </source>
</evidence>
<feature type="transmembrane region" description="Helical" evidence="1">
    <location>
        <begin position="25"/>
        <end position="51"/>
    </location>
</feature>
<gene>
    <name evidence="2" type="ORF">TNIN_499401</name>
</gene>
<feature type="non-terminal residue" evidence="2">
    <location>
        <position position="1"/>
    </location>
</feature>